<dbReference type="AlphaFoldDB" id="A0A120MZ85"/>
<dbReference type="Pfam" id="PF22113">
    <property type="entry name" value="Mtrc-MtrF_II-IV_dom"/>
    <property type="match status" value="2"/>
</dbReference>
<dbReference type="Gene3D" id="1.10.720.180">
    <property type="match status" value="2"/>
</dbReference>
<sequence>MKMINTSDWQIGNGTFPQKAVSSGVRGPVSSPGDVGRADWAIGSKQRPLSSLIIAIGLAMLSLAGCDEADDEHEAAWTEDAETSFHQNEWASIQNLDPLGETCIDCHGEHEWQDIGDPEVHNVGLAGNDSPADLGVEGLAIDTVDVDVDGEDGITITAQLNQALPSDASVSATFARLAPRVREDDENQYGHDWQSYFNEVGPSPRDDLGDPLIDHPPRPQPADGEHVSINGNEVVIEIDDEVIEDDDDNTLNEWGEHDFDVSLDGSDDAEYEIKGFSSEVPDLSDHIECSEADYDDSQIDPNGNNGDKPVCWWPDGTALPAGVFVSDDNELIVAYKEEQTHRLALQVNGDPGHNVWYDFVPAGDEGNYSHVMADGRVDAEQYDPADTDHTAPAAREIVDTASCNSCHDQISAHGGNRSEVQMCVTCHNPGNLDAASGRSLDLKQLAHRIHRGSDLPSAGVDGFIPDEATDWTSVNFPQGPSSGDSEGVANCVKCHMGEESYSALSDLATELGPGNGADDLERLFLAERTPQGDNWHDVVSIEACHSCHDDRYWHKDDDGDPAYRIYGDGYLDLDDKEEWLTAHGPGTDESSESCAGGCHTPAGWDSSDLGDGGNNDIDRAHLMLIRQSLIADRFEVEINRAEVDEDGFEAEVAIRDRNTGNLLVHDDEVGELGDDDLDLSDVSIFFGWMADGSPDYNHSSGDARQPAAPTETVDLIEGSNQGGNYTVSLPWSEITRTDWDDFNSPQSSTATVVVEGTIESDDESTVRLPSAAADFAFTGNGELLADDDGRRQVVDFDRVANSDPLLGDESAGHGGVQGCRSCHMQLSYHGENRTNNPQVCVTCHNPQMTDVAYRPAIGTDLLQGPPPGREEVVELDMDPSVYTDGKYEEAMDFKRLIHAVHASGRDGSGYREESFKGRATTRDNTNYPGFVSNCLSCHVEGLDGGTYMLENLPADLIGSTALTGDWGGDHGTIGDAEIDDLSVHRKMSPISSVCTSCHDGVINRAGGPPFDGVTVGEHIWYRGGVAPGVAPPGQAYSNFNLNNEIEEE</sequence>
<dbReference type="NCBIfam" id="TIGR03507">
    <property type="entry name" value="decahem_SO1788"/>
    <property type="match status" value="1"/>
</dbReference>
<dbReference type="InterPro" id="IPR054337">
    <property type="entry name" value="Mtrc-MtrF-like_dom_II/IV"/>
</dbReference>
<protein>
    <submittedName>
        <fullName evidence="2">Decaheme cytochrome c MtrF</fullName>
    </submittedName>
</protein>
<proteinExistence type="predicted"/>
<feature type="domain" description="Outer membrane cytochrome MtrC/MtrF-like" evidence="1">
    <location>
        <begin position="395"/>
        <end position="567"/>
    </location>
</feature>
<dbReference type="InterPro" id="IPR036280">
    <property type="entry name" value="Multihaem_cyt_sf"/>
</dbReference>
<keyword evidence="3" id="KW-1185">Reference proteome</keyword>
<organism evidence="2 3">
    <name type="scientific">Halorhodospira halochloris</name>
    <name type="common">Ectothiorhodospira halochloris</name>
    <dbReference type="NCBI Taxonomy" id="1052"/>
    <lineage>
        <taxon>Bacteria</taxon>
        <taxon>Pseudomonadati</taxon>
        <taxon>Pseudomonadota</taxon>
        <taxon>Gammaproteobacteria</taxon>
        <taxon>Chromatiales</taxon>
        <taxon>Ectothiorhodospiraceae</taxon>
        <taxon>Halorhodospira</taxon>
    </lineage>
</organism>
<evidence type="ECO:0000259" key="1">
    <source>
        <dbReference type="Pfam" id="PF22113"/>
    </source>
</evidence>
<accession>A0A120MZ85</accession>
<gene>
    <name evidence="2" type="ORF">HH1059_25280</name>
</gene>
<dbReference type="KEGG" id="hhk:HH1059_25280"/>
<dbReference type="EMBL" id="AP017372">
    <property type="protein sequence ID" value="BAU56606.1"/>
    <property type="molecule type" value="Genomic_DNA"/>
</dbReference>
<dbReference type="Proteomes" id="UP000218890">
    <property type="component" value="Chromosome"/>
</dbReference>
<feature type="domain" description="Outer membrane cytochrome MtrC/MtrF-like" evidence="1">
    <location>
        <begin position="818"/>
        <end position="1003"/>
    </location>
</feature>
<dbReference type="SUPFAM" id="SSF48695">
    <property type="entry name" value="Multiheme cytochromes"/>
    <property type="match status" value="1"/>
</dbReference>
<dbReference type="InterPro" id="IPR020014">
    <property type="entry name" value="Decahaem_cyt-c_OmcA/MtrC"/>
</dbReference>
<evidence type="ECO:0000313" key="3">
    <source>
        <dbReference type="Proteomes" id="UP000218890"/>
    </source>
</evidence>
<name>A0A120MZ85_HALHR</name>
<reference evidence="2" key="1">
    <citation type="submission" date="2016-02" db="EMBL/GenBank/DDBJ databases">
        <title>Halorhodospira halochloris DSM-1059 complete genome, version 2.</title>
        <authorList>
            <person name="Tsukatani Y."/>
        </authorList>
    </citation>
    <scope>NUCLEOTIDE SEQUENCE</scope>
    <source>
        <strain evidence="2">DSM 1059</strain>
    </source>
</reference>
<evidence type="ECO:0000313" key="2">
    <source>
        <dbReference type="EMBL" id="BAU56606.1"/>
    </source>
</evidence>
<dbReference type="RefSeq" id="WP_096406685.1">
    <property type="nucleotide sequence ID" value="NZ_AP017372.2"/>
</dbReference>
<dbReference type="OrthoDB" id="9146465at2"/>